<feature type="transmembrane region" description="Helical" evidence="1">
    <location>
        <begin position="78"/>
        <end position="101"/>
    </location>
</feature>
<keyword evidence="1" id="KW-0472">Membrane</keyword>
<sequence>MMRKLVALCIVLGVVVAEPIPKLPSLTDDLDVAPYDTNNNSQNQQLSRTLPDVPAYLILDIINALVGYKFSTALSLGVFVIEWLISNSLVIIIGAAAALGFCKITGKCSLNYEEYVPIEQLSSLVTPEHLETAENFFVRAVEKYAEKRGKAIRNRSLAY</sequence>
<dbReference type="Proteomes" id="UP001549920">
    <property type="component" value="Unassembled WGS sequence"/>
</dbReference>
<protein>
    <submittedName>
        <fullName evidence="3">Uncharacterized protein</fullName>
    </submittedName>
</protein>
<evidence type="ECO:0000313" key="4">
    <source>
        <dbReference type="Proteomes" id="UP001549920"/>
    </source>
</evidence>
<proteinExistence type="predicted"/>
<comment type="caution">
    <text evidence="3">The sequence shown here is derived from an EMBL/GenBank/DDBJ whole genome shotgun (WGS) entry which is preliminary data.</text>
</comment>
<dbReference type="EMBL" id="JBEUOH010000011">
    <property type="protein sequence ID" value="KAL0881779.1"/>
    <property type="molecule type" value="Genomic_DNA"/>
</dbReference>
<keyword evidence="1" id="KW-1133">Transmembrane helix</keyword>
<accession>A0ABR3HZ47</accession>
<organism evidence="3 4">
    <name type="scientific">Loxostege sticticalis</name>
    <name type="common">Beet webworm moth</name>
    <dbReference type="NCBI Taxonomy" id="481309"/>
    <lineage>
        <taxon>Eukaryota</taxon>
        <taxon>Metazoa</taxon>
        <taxon>Ecdysozoa</taxon>
        <taxon>Arthropoda</taxon>
        <taxon>Hexapoda</taxon>
        <taxon>Insecta</taxon>
        <taxon>Pterygota</taxon>
        <taxon>Neoptera</taxon>
        <taxon>Endopterygota</taxon>
        <taxon>Lepidoptera</taxon>
        <taxon>Glossata</taxon>
        <taxon>Ditrysia</taxon>
        <taxon>Pyraloidea</taxon>
        <taxon>Crambidae</taxon>
        <taxon>Pyraustinae</taxon>
        <taxon>Loxostege</taxon>
    </lineage>
</organism>
<keyword evidence="4" id="KW-1185">Reference proteome</keyword>
<evidence type="ECO:0000313" key="3">
    <source>
        <dbReference type="EMBL" id="KAL0881779.1"/>
    </source>
</evidence>
<feature type="signal peptide" evidence="2">
    <location>
        <begin position="1"/>
        <end position="17"/>
    </location>
</feature>
<name>A0ABR3HZ47_LOXSC</name>
<keyword evidence="2" id="KW-0732">Signal</keyword>
<reference evidence="3 4" key="1">
    <citation type="submission" date="2024-06" db="EMBL/GenBank/DDBJ databases">
        <title>A chromosome-level genome assembly of beet webworm, Loxostege sticticalis.</title>
        <authorList>
            <person name="Zhang Y."/>
        </authorList>
    </citation>
    <scope>NUCLEOTIDE SEQUENCE [LARGE SCALE GENOMIC DNA]</scope>
    <source>
        <strain evidence="3">AQ026</strain>
        <tissue evidence="3">Whole body</tissue>
    </source>
</reference>
<evidence type="ECO:0000256" key="1">
    <source>
        <dbReference type="SAM" id="Phobius"/>
    </source>
</evidence>
<evidence type="ECO:0000256" key="2">
    <source>
        <dbReference type="SAM" id="SignalP"/>
    </source>
</evidence>
<keyword evidence="1" id="KW-0812">Transmembrane</keyword>
<feature type="chain" id="PRO_5045125096" evidence="2">
    <location>
        <begin position="18"/>
        <end position="159"/>
    </location>
</feature>
<gene>
    <name evidence="3" type="ORF">ABMA27_001562</name>
</gene>